<dbReference type="KEGG" id="mfol:DXT68_09845"/>
<gene>
    <name evidence="2" type="ORF">RN50_02276</name>
</gene>
<keyword evidence="3" id="KW-1185">Reference proteome</keyword>
<accession>A0A0F0KGS2</accession>
<comment type="caution">
    <text evidence="2">The sequence shown here is derived from an EMBL/GenBank/DDBJ whole genome shotgun (WGS) entry which is preliminary data.</text>
</comment>
<proteinExistence type="predicted"/>
<evidence type="ECO:0000313" key="3">
    <source>
        <dbReference type="Proteomes" id="UP000033572"/>
    </source>
</evidence>
<name>A0A0F0KGS2_9MICO</name>
<organism evidence="2 3">
    <name type="scientific">Microbacterium foliorum</name>
    <dbReference type="NCBI Taxonomy" id="104336"/>
    <lineage>
        <taxon>Bacteria</taxon>
        <taxon>Bacillati</taxon>
        <taxon>Actinomycetota</taxon>
        <taxon>Actinomycetes</taxon>
        <taxon>Micrococcales</taxon>
        <taxon>Microbacteriaceae</taxon>
        <taxon>Microbacterium</taxon>
    </lineage>
</organism>
<reference evidence="2 3" key="1">
    <citation type="submission" date="2015-02" db="EMBL/GenBank/DDBJ databases">
        <title>Draft genome sequences of ten Microbacterium spp. with emphasis on heavy metal contaminated environments.</title>
        <authorList>
            <person name="Corretto E."/>
        </authorList>
    </citation>
    <scope>NUCLEOTIDE SEQUENCE [LARGE SCALE GENOMIC DNA]</scope>
    <source>
        <strain evidence="2 3">DSM 12966</strain>
    </source>
</reference>
<evidence type="ECO:0000313" key="2">
    <source>
        <dbReference type="EMBL" id="KJL20097.1"/>
    </source>
</evidence>
<feature type="compositionally biased region" description="Basic and acidic residues" evidence="1">
    <location>
        <begin position="14"/>
        <end position="25"/>
    </location>
</feature>
<feature type="compositionally biased region" description="Polar residues" evidence="1">
    <location>
        <begin position="1"/>
        <end position="13"/>
    </location>
</feature>
<dbReference type="GeneID" id="94444698"/>
<dbReference type="Proteomes" id="UP000033572">
    <property type="component" value="Unassembled WGS sequence"/>
</dbReference>
<feature type="compositionally biased region" description="Basic and acidic residues" evidence="1">
    <location>
        <begin position="36"/>
        <end position="52"/>
    </location>
</feature>
<dbReference type="PATRIC" id="fig|104336.4.peg.2317"/>
<dbReference type="EMBL" id="JYIU01000044">
    <property type="protein sequence ID" value="KJL20097.1"/>
    <property type="molecule type" value="Genomic_DNA"/>
</dbReference>
<evidence type="ECO:0000256" key="1">
    <source>
        <dbReference type="SAM" id="MobiDB-lite"/>
    </source>
</evidence>
<feature type="region of interest" description="Disordered" evidence="1">
    <location>
        <begin position="1"/>
        <end position="110"/>
    </location>
</feature>
<dbReference type="AlphaFoldDB" id="A0A0F0KGS2"/>
<feature type="compositionally biased region" description="Gly residues" evidence="1">
    <location>
        <begin position="64"/>
        <end position="76"/>
    </location>
</feature>
<protein>
    <submittedName>
        <fullName evidence="2">Uncharacterized protein</fullName>
    </submittedName>
</protein>
<dbReference type="RefSeq" id="WP_045254617.1">
    <property type="nucleotide sequence ID" value="NZ_CP031425.1"/>
</dbReference>
<sequence>MTNPDALANSQESLPEKLGEDRHESGPANVATPAESDARARILEHLEAREGEGDGELLYVGDTPAGGGGADSGGGATVRVDPLSAASVPNESAHHGTPGIGTRRSRRGRD</sequence>